<organism evidence="3 5">
    <name type="scientific">Elaeis guineensis var. tenera</name>
    <name type="common">Oil palm</name>
    <dbReference type="NCBI Taxonomy" id="51953"/>
    <lineage>
        <taxon>Eukaryota</taxon>
        <taxon>Viridiplantae</taxon>
        <taxon>Streptophyta</taxon>
        <taxon>Embryophyta</taxon>
        <taxon>Tracheophyta</taxon>
        <taxon>Spermatophyta</taxon>
        <taxon>Magnoliopsida</taxon>
        <taxon>Liliopsida</taxon>
        <taxon>Arecaceae</taxon>
        <taxon>Arecoideae</taxon>
        <taxon>Cocoseae</taxon>
        <taxon>Elaeidinae</taxon>
        <taxon>Elaeis</taxon>
    </lineage>
</organism>
<evidence type="ECO:0000259" key="2">
    <source>
        <dbReference type="Pfam" id="PF00888"/>
    </source>
</evidence>
<dbReference type="Gene3D" id="1.20.1310.10">
    <property type="entry name" value="Cullin Repeats"/>
    <property type="match status" value="2"/>
</dbReference>
<comment type="similarity">
    <text evidence="1">Belongs to the cullin family.</text>
</comment>
<dbReference type="InterPro" id="IPR016159">
    <property type="entry name" value="Cullin_repeat-like_dom_sf"/>
</dbReference>
<proteinExistence type="inferred from homology"/>
<feature type="domain" description="Cullin N-terminal" evidence="2">
    <location>
        <begin position="12"/>
        <end position="274"/>
    </location>
</feature>
<dbReference type="Pfam" id="PF00888">
    <property type="entry name" value="Cullin"/>
    <property type="match status" value="1"/>
</dbReference>
<dbReference type="RefSeq" id="XP_010921777.1">
    <property type="nucleotide sequence ID" value="XM_010923475.3"/>
</dbReference>
<dbReference type="SUPFAM" id="SSF74788">
    <property type="entry name" value="Cullin repeat-like"/>
    <property type="match status" value="1"/>
</dbReference>
<evidence type="ECO:0000313" key="5">
    <source>
        <dbReference type="RefSeq" id="XP_019706218.1"/>
    </source>
</evidence>
<dbReference type="InterPro" id="IPR045093">
    <property type="entry name" value="Cullin"/>
</dbReference>
<dbReference type="OrthoDB" id="27073at2759"/>
<gene>
    <name evidence="4 5" type="primary">LOC105045253</name>
</gene>
<dbReference type="InterPro" id="IPR001373">
    <property type="entry name" value="Cullin_N"/>
</dbReference>
<accession>A0A6J0PK63</accession>
<evidence type="ECO:0000313" key="4">
    <source>
        <dbReference type="RefSeq" id="XP_010921777.1"/>
    </source>
</evidence>
<dbReference type="AlphaFoldDB" id="A0A6J0PK63"/>
<dbReference type="GO" id="GO:0031625">
    <property type="term" value="F:ubiquitin protein ligase binding"/>
    <property type="evidence" value="ECO:0007669"/>
    <property type="project" value="InterPro"/>
</dbReference>
<evidence type="ECO:0000256" key="1">
    <source>
        <dbReference type="ARBA" id="ARBA00006019"/>
    </source>
</evidence>
<keyword evidence="3" id="KW-1185">Reference proteome</keyword>
<evidence type="ECO:0000313" key="3">
    <source>
        <dbReference type="Proteomes" id="UP000504607"/>
    </source>
</evidence>
<dbReference type="RefSeq" id="XP_019706218.1">
    <property type="nucleotide sequence ID" value="XM_019850659.2"/>
</dbReference>
<dbReference type="PANTHER" id="PTHR11932">
    <property type="entry name" value="CULLIN"/>
    <property type="match status" value="1"/>
</dbReference>
<dbReference type="Proteomes" id="UP000504607">
    <property type="component" value="Chromosome 5"/>
</dbReference>
<name>A0A6J0PK63_ELAGV</name>
<sequence>MSIRKIAFEEGWQYLEEGIAKLTKILEGYDSRGILTPSELIHFYDCVYTLCLQRPEPCQEVYCRFKMSLDRAISSLVLPSLMDKDNEALLHELVRMWLNYQVMVRFLSFIFSYLERCYTIRVAVPPLKDVAASCFCDLVCPALSGKIRNAVISMIHQEREGQKIDVDLLQNFMGFILDAGTAVQGFYKEFEKAIFECTLTHHAQKASEWIMECTLEDYLLKVGECLKREGERLSRYLIVSSSFTTQTSLKVVESQLLSVYEHHLKDKQLDANLSLQTYMDVYQELLPRCSSLTLGDGNVGAAPRMDMELKKT</sequence>
<dbReference type="GO" id="GO:0006511">
    <property type="term" value="P:ubiquitin-dependent protein catabolic process"/>
    <property type="evidence" value="ECO:0007669"/>
    <property type="project" value="InterPro"/>
</dbReference>
<protein>
    <submittedName>
        <fullName evidence="4 5">Cullin-1</fullName>
    </submittedName>
</protein>
<reference evidence="4 5" key="1">
    <citation type="submission" date="2025-04" db="UniProtKB">
        <authorList>
            <consortium name="RefSeq"/>
        </authorList>
    </citation>
    <scope>IDENTIFICATION</scope>
</reference>